<dbReference type="PROSITE" id="PS51469">
    <property type="entry name" value="SUN"/>
    <property type="match status" value="1"/>
</dbReference>
<protein>
    <submittedName>
        <fullName evidence="16">SUN domain-containing ossification factor</fullName>
    </submittedName>
</protein>
<feature type="signal peptide" evidence="14">
    <location>
        <begin position="1"/>
        <end position="19"/>
    </location>
</feature>
<feature type="compositionally biased region" description="Basic and acidic residues" evidence="12">
    <location>
        <begin position="1257"/>
        <end position="1267"/>
    </location>
</feature>
<dbReference type="Proteomes" id="UP001249851">
    <property type="component" value="Unassembled WGS sequence"/>
</dbReference>
<evidence type="ECO:0000313" key="17">
    <source>
        <dbReference type="Proteomes" id="UP001249851"/>
    </source>
</evidence>
<feature type="compositionally biased region" description="Low complexity" evidence="12">
    <location>
        <begin position="56"/>
        <end position="74"/>
    </location>
</feature>
<dbReference type="InterPro" id="IPR045120">
    <property type="entry name" value="Suco/Slp1-like"/>
</dbReference>
<evidence type="ECO:0000256" key="6">
    <source>
        <dbReference type="ARBA" id="ARBA00023136"/>
    </source>
</evidence>
<keyword evidence="2 13" id="KW-0812">Transmembrane</keyword>
<feature type="region of interest" description="Disordered" evidence="12">
    <location>
        <begin position="752"/>
        <end position="871"/>
    </location>
</feature>
<keyword evidence="11" id="KW-0175">Coiled coil</keyword>
<feature type="compositionally biased region" description="Basic and acidic residues" evidence="12">
    <location>
        <begin position="460"/>
        <end position="470"/>
    </location>
</feature>
<feature type="compositionally biased region" description="Low complexity" evidence="12">
    <location>
        <begin position="167"/>
        <end position="179"/>
    </location>
</feature>
<dbReference type="PANTHER" id="PTHR12953:SF0">
    <property type="entry name" value="SUN DOMAIN-CONTAINING OSSIFICATION FACTOR"/>
    <property type="match status" value="1"/>
</dbReference>
<evidence type="ECO:0000256" key="10">
    <source>
        <dbReference type="ARBA" id="ARBA00064635"/>
    </source>
</evidence>
<sequence length="1423" mass="156171">MKFWTALFFTTFFLAGVERLQAPDGIKKASSLDDKLEFWESQKLITVTVESKLSTDHSSTSSHSMILSTSSSTLEQEQLVTPTEAPATPSYDIDSSLPFTHTSSSSESHAQASRDVLSSVIFIPPSNPVQVQSPKESRDLGVDKENTASDTVHPTKEPEILSTVLNSTSEPTPTAPSTTTEKEEEDSITAALKQADEESTTKEEDMPSFDEFKRRVLQEEEEKSKQQNAESASAAVQKPKKVKERKQSNYASVDCGAKILEHNNEASNAESILVENKDLYMLNPCSAQVWFVLELCDVAHVKSIQIANFELFSSTPESFRVYVSKRYPTREWTMLGTFQAREEREVQTFPLDEPIYAKYFKVEMLSHFGSEHYCPLSLLRVYGSSMMEELEDHEIEGNEDNDNPEGDNEVPVLPLQPRADVDDKEPNLLERAADTVISLVKKFTGNGSDKENGTEVQEGADNKSDVRESSSTEISGQNGSQDLSKGKLVTLVGHEDPNENTQEVAGEKQDHCNKRNESQDKSATVNVSDDHRSLYKVVDGQGESKKTCLALTSREMFCRLIGRYCLGRLKTRLLVTESEVEAVAKDRCKNIENCDNSHPNKIANDGETAVENRESKSKLTEPPHDESVQKKTSDVENLDKESSMPLEATNLKVSVKIPEPSSSDVELRRESIVMRPVESSETYAPSSRTVQPSQALETSNKNEISDEKTPALEDASLATSLPSNSTQAASISQILQSSELPKFTETHADVLEGMPIPDVKKGNNEQQQSFPNSQTSVLEQELVESTRNSAQQSKVPSETGDDTLEGREDDVSKASDLEGKENMEEHKSFVSSPEISAPNSIHLLSQSSPDIDVLETKLTDKDGREGTAQLPEEVHVKNEKDSLENVEAISPSKGVAGSSNVHVDSEHGAGKETVSSVSETKVFGSEKVVSSSTEGQSQSVDSAIHPTSPPSVDTPDFPESVVPLPAPPVISPPPVTADSSTSNLEGTSDPSDSSLDAVMLSKGQQSSSASSSMASMAGSAGLHKESIFVRLSNKIKALEQNLNMSTLYMEQLNQRYRKSLDELQRNSDKKVALLTNATKKAEALMNHQKEQISQLQSQLDNLTNAMADMAARMGRLNKEVVERHVIGLCIELIAILLLFVVFVRRRNTQERSSTLQRSGYYMNGHGPPTLAIEDSNHNKNKEIDPTIVLSGRQQLMRSFGNTPTAVTIGAMTVTDNLDNITKEDSFNPNESKKKRHRKSKPSNSHKPALDSSCGDTSNKESSPDSDRTPSPSSLVSRTSNKESSPDSDRTPSPSSLVSRTAGLLFFGARGFFGGFQLPWSQKKPHTVRSDPNITARSVMNQGDTVSVKPKNPGIKRARSLDLIPEEPTLNRHVPAPSSPLPTEIGVMFKRPPDCYYSKKGIVKNVSTNPFKFGKYGVLDTQIG</sequence>
<feature type="domain" description="SUN" evidence="15">
    <location>
        <begin position="223"/>
        <end position="386"/>
    </location>
</feature>
<keyword evidence="17" id="KW-1185">Reference proteome</keyword>
<organism evidence="16 17">
    <name type="scientific">Acropora cervicornis</name>
    <name type="common">Staghorn coral</name>
    <dbReference type="NCBI Taxonomy" id="6130"/>
    <lineage>
        <taxon>Eukaryota</taxon>
        <taxon>Metazoa</taxon>
        <taxon>Cnidaria</taxon>
        <taxon>Anthozoa</taxon>
        <taxon>Hexacorallia</taxon>
        <taxon>Scleractinia</taxon>
        <taxon>Astrocoeniina</taxon>
        <taxon>Acroporidae</taxon>
        <taxon>Acropora</taxon>
    </lineage>
</organism>
<feature type="chain" id="PRO_5042226344" evidence="14">
    <location>
        <begin position="20"/>
        <end position="1423"/>
    </location>
</feature>
<dbReference type="PANTHER" id="PTHR12953">
    <property type="entry name" value="MEMBRANE PROTEIN CH1 RELATED"/>
    <property type="match status" value="1"/>
</dbReference>
<feature type="compositionally biased region" description="Basic and acidic residues" evidence="12">
    <location>
        <begin position="135"/>
        <end position="159"/>
    </location>
</feature>
<feature type="compositionally biased region" description="Polar residues" evidence="12">
    <location>
        <begin position="679"/>
        <end position="702"/>
    </location>
</feature>
<feature type="compositionally biased region" description="Basic and acidic residues" evidence="12">
    <location>
        <begin position="610"/>
        <end position="642"/>
    </location>
</feature>
<evidence type="ECO:0000256" key="1">
    <source>
        <dbReference type="ARBA" id="ARBA00004389"/>
    </source>
</evidence>
<evidence type="ECO:0000256" key="3">
    <source>
        <dbReference type="ARBA" id="ARBA00022729"/>
    </source>
</evidence>
<evidence type="ECO:0000256" key="7">
    <source>
        <dbReference type="ARBA" id="ARBA00023180"/>
    </source>
</evidence>
<feature type="region of interest" description="Disordered" evidence="12">
    <location>
        <begin position="890"/>
        <end position="1014"/>
    </location>
</feature>
<keyword evidence="7" id="KW-0325">Glycoprotein</keyword>
<feature type="compositionally biased region" description="Polar residues" evidence="12">
    <location>
        <begin position="829"/>
        <end position="849"/>
    </location>
</feature>
<evidence type="ECO:0000256" key="8">
    <source>
        <dbReference type="ARBA" id="ARBA00046288"/>
    </source>
</evidence>
<feature type="compositionally biased region" description="Basic and acidic residues" evidence="12">
    <location>
        <begin position="804"/>
        <end position="828"/>
    </location>
</feature>
<comment type="subcellular location">
    <subcellularLocation>
        <location evidence="8">Endomembrane system</location>
        <topology evidence="8">Single-pass type I membrane protein</topology>
    </subcellularLocation>
    <subcellularLocation>
        <location evidence="1">Endoplasmic reticulum membrane</location>
        <topology evidence="1">Single-pass membrane protein</topology>
    </subcellularLocation>
</comment>
<keyword evidence="6 13" id="KW-0472">Membrane</keyword>
<feature type="coiled-coil region" evidence="11">
    <location>
        <begin position="1035"/>
        <end position="1119"/>
    </location>
</feature>
<feature type="region of interest" description="Disordered" evidence="12">
    <location>
        <begin position="594"/>
        <end position="652"/>
    </location>
</feature>
<dbReference type="Gene3D" id="2.60.120.260">
    <property type="entry name" value="Galactose-binding domain-like"/>
    <property type="match status" value="1"/>
</dbReference>
<dbReference type="InterPro" id="IPR008979">
    <property type="entry name" value="Galactose-bd-like_sf"/>
</dbReference>
<feature type="region of interest" description="Disordered" evidence="12">
    <location>
        <begin position="125"/>
        <end position="247"/>
    </location>
</feature>
<feature type="compositionally biased region" description="Polar residues" evidence="12">
    <location>
        <begin position="471"/>
        <end position="483"/>
    </location>
</feature>
<feature type="compositionally biased region" description="Pro residues" evidence="12">
    <location>
        <begin position="964"/>
        <end position="975"/>
    </location>
</feature>
<name>A0AAD9VBC3_ACRCE</name>
<feature type="compositionally biased region" description="Polar residues" evidence="12">
    <location>
        <begin position="764"/>
        <end position="796"/>
    </location>
</feature>
<comment type="caution">
    <text evidence="16">The sequence shown here is derived from an EMBL/GenBank/DDBJ whole genome shotgun (WGS) entry which is preliminary data.</text>
</comment>
<keyword evidence="5 13" id="KW-1133">Transmembrane helix</keyword>
<feature type="compositionally biased region" description="Basic and acidic residues" evidence="12">
    <location>
        <begin position="854"/>
        <end position="865"/>
    </location>
</feature>
<evidence type="ECO:0000259" key="15">
    <source>
        <dbReference type="PROSITE" id="PS51469"/>
    </source>
</evidence>
<proteinExistence type="inferred from homology"/>
<evidence type="ECO:0000256" key="12">
    <source>
        <dbReference type="SAM" id="MobiDB-lite"/>
    </source>
</evidence>
<evidence type="ECO:0000256" key="14">
    <source>
        <dbReference type="SAM" id="SignalP"/>
    </source>
</evidence>
<dbReference type="SUPFAM" id="SSF49785">
    <property type="entry name" value="Galactose-binding domain-like"/>
    <property type="match status" value="1"/>
</dbReference>
<accession>A0AAD9VBC3</accession>
<feature type="compositionally biased region" description="Basic and acidic residues" evidence="12">
    <location>
        <begin position="194"/>
        <end position="225"/>
    </location>
</feature>
<evidence type="ECO:0000256" key="11">
    <source>
        <dbReference type="SAM" id="Coils"/>
    </source>
</evidence>
<comment type="similarity">
    <text evidence="9">Belongs to the SLP1 family.</text>
</comment>
<reference evidence="16" key="1">
    <citation type="journal article" date="2023" name="G3 (Bethesda)">
        <title>Whole genome assembly and annotation of the endangered Caribbean coral Acropora cervicornis.</title>
        <authorList>
            <person name="Selwyn J.D."/>
            <person name="Vollmer S.V."/>
        </authorList>
    </citation>
    <scope>NUCLEOTIDE SEQUENCE</scope>
    <source>
        <strain evidence="16">K2</strain>
    </source>
</reference>
<evidence type="ECO:0000256" key="5">
    <source>
        <dbReference type="ARBA" id="ARBA00022989"/>
    </source>
</evidence>
<dbReference type="FunFam" id="2.60.120.260:FF:000099">
    <property type="entry name" value="Uncharacterized protein, isoform C"/>
    <property type="match status" value="1"/>
</dbReference>
<evidence type="ECO:0000256" key="4">
    <source>
        <dbReference type="ARBA" id="ARBA00022824"/>
    </source>
</evidence>
<dbReference type="GO" id="GO:0034975">
    <property type="term" value="P:protein folding in endoplasmic reticulum"/>
    <property type="evidence" value="ECO:0007669"/>
    <property type="project" value="TreeGrafter"/>
</dbReference>
<feature type="region of interest" description="Disordered" evidence="12">
    <location>
        <begin position="444"/>
        <end position="522"/>
    </location>
</feature>
<feature type="region of interest" description="Disordered" evidence="12">
    <location>
        <begin position="1219"/>
        <end position="1296"/>
    </location>
</feature>
<feature type="compositionally biased region" description="Polar residues" evidence="12">
    <location>
        <begin position="977"/>
        <end position="994"/>
    </location>
</feature>
<dbReference type="Pfam" id="PF07738">
    <property type="entry name" value="Sad1_UNC"/>
    <property type="match status" value="1"/>
</dbReference>
<evidence type="ECO:0000256" key="2">
    <source>
        <dbReference type="ARBA" id="ARBA00022692"/>
    </source>
</evidence>
<feature type="transmembrane region" description="Helical" evidence="13">
    <location>
        <begin position="1125"/>
        <end position="1143"/>
    </location>
</feature>
<dbReference type="EMBL" id="JARQWQ010000013">
    <property type="protein sequence ID" value="KAK2568084.1"/>
    <property type="molecule type" value="Genomic_DNA"/>
</dbReference>
<keyword evidence="4" id="KW-0256">Endoplasmic reticulum</keyword>
<feature type="compositionally biased region" description="Low complexity" evidence="12">
    <location>
        <begin position="95"/>
        <end position="111"/>
    </location>
</feature>
<comment type="subunit">
    <text evidence="10">Interacts with EMP65.</text>
</comment>
<feature type="compositionally biased region" description="Polar residues" evidence="12">
    <location>
        <begin position="928"/>
        <end position="941"/>
    </location>
</feature>
<evidence type="ECO:0000256" key="9">
    <source>
        <dbReference type="ARBA" id="ARBA00061226"/>
    </source>
</evidence>
<feature type="compositionally biased region" description="Basic and acidic residues" evidence="12">
    <location>
        <begin position="1279"/>
        <end position="1289"/>
    </location>
</feature>
<feature type="compositionally biased region" description="Acidic residues" evidence="12">
    <location>
        <begin position="394"/>
        <end position="408"/>
    </location>
</feature>
<feature type="region of interest" description="Disordered" evidence="12">
    <location>
        <begin position="394"/>
        <end position="420"/>
    </location>
</feature>
<dbReference type="InterPro" id="IPR012919">
    <property type="entry name" value="SUN_dom"/>
</dbReference>
<reference evidence="16" key="2">
    <citation type="journal article" date="2023" name="Science">
        <title>Genomic signatures of disease resistance in endangered staghorn corals.</title>
        <authorList>
            <person name="Vollmer S.V."/>
            <person name="Selwyn J.D."/>
            <person name="Despard B.A."/>
            <person name="Roesel C.L."/>
        </authorList>
    </citation>
    <scope>NUCLEOTIDE SEQUENCE</scope>
    <source>
        <strain evidence="16">K2</strain>
    </source>
</reference>
<feature type="region of interest" description="Disordered" evidence="12">
    <location>
        <begin position="676"/>
        <end position="708"/>
    </location>
</feature>
<gene>
    <name evidence="16" type="ORF">P5673_008010</name>
</gene>
<feature type="compositionally biased region" description="Basic and acidic residues" evidence="12">
    <location>
        <begin position="505"/>
        <end position="520"/>
    </location>
</feature>
<dbReference type="GO" id="GO:0005789">
    <property type="term" value="C:endoplasmic reticulum membrane"/>
    <property type="evidence" value="ECO:0007669"/>
    <property type="project" value="UniProtKB-SubCell"/>
</dbReference>
<feature type="region of interest" description="Disordered" evidence="12">
    <location>
        <begin position="55"/>
        <end position="111"/>
    </location>
</feature>
<keyword evidence="3 14" id="KW-0732">Signal</keyword>
<evidence type="ECO:0000256" key="13">
    <source>
        <dbReference type="SAM" id="Phobius"/>
    </source>
</evidence>
<evidence type="ECO:0000313" key="16">
    <source>
        <dbReference type="EMBL" id="KAK2568084.1"/>
    </source>
</evidence>